<dbReference type="GeneID" id="26908392"/>
<dbReference type="VEuPathDB" id="TriTrypDB:LpyrH10_22_0670"/>
<reference evidence="2 3" key="1">
    <citation type="submission" date="2015-07" db="EMBL/GenBank/DDBJ databases">
        <title>High-quality genome of monoxenous trypanosomatid Leptomonas pyrrhocoris.</title>
        <authorList>
            <person name="Flegontov P."/>
            <person name="Butenko A."/>
            <person name="Firsov S."/>
            <person name="Vlcek C."/>
            <person name="Logacheva M.D."/>
            <person name="Field M."/>
            <person name="Filatov D."/>
            <person name="Flegontova O."/>
            <person name="Gerasimov E."/>
            <person name="Jackson A.P."/>
            <person name="Kelly S."/>
            <person name="Opperdoes F."/>
            <person name="O'Reilly A."/>
            <person name="Votypka J."/>
            <person name="Yurchenko V."/>
            <person name="Lukes J."/>
        </authorList>
    </citation>
    <scope>NUCLEOTIDE SEQUENCE [LARGE SCALE GENOMIC DNA]</scope>
    <source>
        <strain evidence="2">H10</strain>
    </source>
</reference>
<keyword evidence="1" id="KW-0812">Transmembrane</keyword>
<keyword evidence="1" id="KW-1133">Transmembrane helix</keyword>
<evidence type="ECO:0000256" key="1">
    <source>
        <dbReference type="SAM" id="Phobius"/>
    </source>
</evidence>
<dbReference type="RefSeq" id="XP_015654384.1">
    <property type="nucleotide sequence ID" value="XM_015806989.1"/>
</dbReference>
<dbReference type="EMBL" id="LGTL01000022">
    <property type="protein sequence ID" value="KPA75944.1"/>
    <property type="molecule type" value="Genomic_DNA"/>
</dbReference>
<dbReference type="InterPro" id="IPR013083">
    <property type="entry name" value="Znf_RING/FYVE/PHD"/>
</dbReference>
<feature type="transmembrane region" description="Helical" evidence="1">
    <location>
        <begin position="12"/>
        <end position="33"/>
    </location>
</feature>
<sequence>MPLAVLGGGLFRVLLAGTAIVLSYCAATLAVLYRHRRRVNTVGYYRLPSKDDAHAVSAARERAQEEDRLEMQVENADAERGSAGSRRHCGPCCCCCDLRGRYAFVQCGHLCICEPCLITLGHECEASRGSPFKGPCQLPCPVCRRKGFLIKTFSG</sequence>
<gene>
    <name evidence="2" type="ORF">ABB37_08107</name>
</gene>
<keyword evidence="1" id="KW-0472">Membrane</keyword>
<name>A0A0N0VDL5_LEPPY</name>
<dbReference type="Gene3D" id="3.30.40.10">
    <property type="entry name" value="Zinc/RING finger domain, C3HC4 (zinc finger)"/>
    <property type="match status" value="1"/>
</dbReference>
<accession>A0A0N0VDL5</accession>
<dbReference type="OMA" id="EPCLIQA"/>
<evidence type="ECO:0000313" key="3">
    <source>
        <dbReference type="Proteomes" id="UP000037923"/>
    </source>
</evidence>
<dbReference type="Proteomes" id="UP000037923">
    <property type="component" value="Unassembled WGS sequence"/>
</dbReference>
<keyword evidence="3" id="KW-1185">Reference proteome</keyword>
<evidence type="ECO:0008006" key="4">
    <source>
        <dbReference type="Google" id="ProtNLM"/>
    </source>
</evidence>
<dbReference type="EMBL" id="LGTL01000022">
    <property type="protein sequence ID" value="KPA75945.1"/>
    <property type="molecule type" value="Genomic_DNA"/>
</dbReference>
<evidence type="ECO:0000313" key="2">
    <source>
        <dbReference type="EMBL" id="KPA75944.1"/>
    </source>
</evidence>
<organism evidence="2 3">
    <name type="scientific">Leptomonas pyrrhocoris</name>
    <name type="common">Firebug parasite</name>
    <dbReference type="NCBI Taxonomy" id="157538"/>
    <lineage>
        <taxon>Eukaryota</taxon>
        <taxon>Discoba</taxon>
        <taxon>Euglenozoa</taxon>
        <taxon>Kinetoplastea</taxon>
        <taxon>Metakinetoplastina</taxon>
        <taxon>Trypanosomatida</taxon>
        <taxon>Trypanosomatidae</taxon>
        <taxon>Leishmaniinae</taxon>
        <taxon>Leptomonas</taxon>
    </lineage>
</organism>
<dbReference type="RefSeq" id="XP_015654383.1">
    <property type="nucleotide sequence ID" value="XM_015806988.1"/>
</dbReference>
<comment type="caution">
    <text evidence="2">The sequence shown here is derived from an EMBL/GenBank/DDBJ whole genome shotgun (WGS) entry which is preliminary data.</text>
</comment>
<protein>
    <recommendedName>
        <fullName evidence="4">RING-type domain-containing protein</fullName>
    </recommendedName>
</protein>
<dbReference type="AlphaFoldDB" id="A0A0N0VDL5"/>
<proteinExistence type="predicted"/>